<dbReference type="Proteomes" id="UP000076722">
    <property type="component" value="Unassembled WGS sequence"/>
</dbReference>
<gene>
    <name evidence="2" type="ORF">SISNIDRAFT_492279</name>
</gene>
<feature type="compositionally biased region" description="Polar residues" evidence="1">
    <location>
        <begin position="138"/>
        <end position="153"/>
    </location>
</feature>
<feature type="region of interest" description="Disordered" evidence="1">
    <location>
        <begin position="184"/>
        <end position="226"/>
    </location>
</feature>
<dbReference type="OrthoDB" id="3263748at2759"/>
<proteinExistence type="predicted"/>
<feature type="compositionally biased region" description="Acidic residues" evidence="1">
    <location>
        <begin position="126"/>
        <end position="135"/>
    </location>
</feature>
<evidence type="ECO:0000313" key="2">
    <source>
        <dbReference type="EMBL" id="KZS98959.1"/>
    </source>
</evidence>
<dbReference type="EMBL" id="KV419394">
    <property type="protein sequence ID" value="KZS98959.1"/>
    <property type="molecule type" value="Genomic_DNA"/>
</dbReference>
<name>A0A165AGD7_9AGAM</name>
<keyword evidence="3" id="KW-1185">Reference proteome</keyword>
<feature type="region of interest" description="Disordered" evidence="1">
    <location>
        <begin position="125"/>
        <end position="160"/>
    </location>
</feature>
<evidence type="ECO:0000313" key="3">
    <source>
        <dbReference type="Proteomes" id="UP000076722"/>
    </source>
</evidence>
<reference evidence="2 3" key="1">
    <citation type="journal article" date="2016" name="Mol. Biol. Evol.">
        <title>Comparative Genomics of Early-Diverging Mushroom-Forming Fungi Provides Insights into the Origins of Lignocellulose Decay Capabilities.</title>
        <authorList>
            <person name="Nagy L.G."/>
            <person name="Riley R."/>
            <person name="Tritt A."/>
            <person name="Adam C."/>
            <person name="Daum C."/>
            <person name="Floudas D."/>
            <person name="Sun H."/>
            <person name="Yadav J.S."/>
            <person name="Pangilinan J."/>
            <person name="Larsson K.H."/>
            <person name="Matsuura K."/>
            <person name="Barry K."/>
            <person name="Labutti K."/>
            <person name="Kuo R."/>
            <person name="Ohm R.A."/>
            <person name="Bhattacharya S.S."/>
            <person name="Shirouzu T."/>
            <person name="Yoshinaga Y."/>
            <person name="Martin F.M."/>
            <person name="Grigoriev I.V."/>
            <person name="Hibbett D.S."/>
        </authorList>
    </citation>
    <scope>NUCLEOTIDE SEQUENCE [LARGE SCALE GENOMIC DNA]</scope>
    <source>
        <strain evidence="2 3">HHB9708</strain>
    </source>
</reference>
<organism evidence="2 3">
    <name type="scientific">Sistotremastrum niveocremeum HHB9708</name>
    <dbReference type="NCBI Taxonomy" id="1314777"/>
    <lineage>
        <taxon>Eukaryota</taxon>
        <taxon>Fungi</taxon>
        <taxon>Dikarya</taxon>
        <taxon>Basidiomycota</taxon>
        <taxon>Agaricomycotina</taxon>
        <taxon>Agaricomycetes</taxon>
        <taxon>Sistotremastrales</taxon>
        <taxon>Sistotremastraceae</taxon>
        <taxon>Sertulicium</taxon>
        <taxon>Sertulicium niveocremeum</taxon>
    </lineage>
</organism>
<protein>
    <submittedName>
        <fullName evidence="2">Uncharacterized protein</fullName>
    </submittedName>
</protein>
<feature type="compositionally biased region" description="Polar residues" evidence="1">
    <location>
        <begin position="213"/>
        <end position="224"/>
    </location>
</feature>
<accession>A0A165AGD7</accession>
<dbReference type="AlphaFoldDB" id="A0A165AGD7"/>
<evidence type="ECO:0000256" key="1">
    <source>
        <dbReference type="SAM" id="MobiDB-lite"/>
    </source>
</evidence>
<sequence>MFSQLSPAPFISLARNKLQNASVSGTRDNLRLCRLVLLKNAITSALSAEPASADTPTLPTTYDDFEQEEDLFLFPTGDVFAESFMDETEPDVSDVDSEARWLDSLLEQLGDEDNDDLDMVTVSRAEEDDDDEDFDYPSLTNHSSEDVSLTSPEFITLPPSPPLDSSLPSYMLSLQSRYNHLISSSVSDSQDHDPDLPMLDSVDECSDDDSESLNTPHSDRSLSSLVEGDCYQNPYMKRTGIESLFDQLDLSSPTSDPVLFDREC</sequence>
<feature type="compositionally biased region" description="Acidic residues" evidence="1">
    <location>
        <begin position="201"/>
        <end position="211"/>
    </location>
</feature>